<name>A0A0W0EYB9_MONRR</name>
<accession>A0A0W0EYB9</accession>
<gene>
    <name evidence="1" type="ORF">WG66_18483</name>
</gene>
<dbReference type="Proteomes" id="UP000054988">
    <property type="component" value="Unassembled WGS sequence"/>
</dbReference>
<sequence length="121" mass="13563">MHSDAPIIRHQGKVNAWDNSNFHAAVKVCTAFLALSLLEEGYEVFANFEASGTYSRHNTNEANDCMRAAGVNVLSIFAIATDLMRDWRQTSRYPELTLYFDQYFPVYGTIECNSKATAPSS</sequence>
<dbReference type="PANTHER" id="PTHR43559:SF3">
    <property type="entry name" value="HYDROLASE YCAC-RELATED"/>
    <property type="match status" value="1"/>
</dbReference>
<dbReference type="InterPro" id="IPR036380">
    <property type="entry name" value="Isochorismatase-like_sf"/>
</dbReference>
<evidence type="ECO:0000313" key="2">
    <source>
        <dbReference type="Proteomes" id="UP000054988"/>
    </source>
</evidence>
<protein>
    <submittedName>
        <fullName evidence="1">Uncharacterized protein</fullName>
    </submittedName>
</protein>
<reference evidence="1 2" key="1">
    <citation type="submission" date="2015-12" db="EMBL/GenBank/DDBJ databases">
        <title>Draft genome sequence of Moniliophthora roreri, the causal agent of frosty pod rot of cacao.</title>
        <authorList>
            <person name="Aime M.C."/>
            <person name="Diaz-Valderrama J.R."/>
            <person name="Kijpornyongpan T."/>
            <person name="Phillips-Mora W."/>
        </authorList>
    </citation>
    <scope>NUCLEOTIDE SEQUENCE [LARGE SCALE GENOMIC DNA]</scope>
    <source>
        <strain evidence="1 2">MCA 2952</strain>
    </source>
</reference>
<dbReference type="Gene3D" id="3.40.50.850">
    <property type="entry name" value="Isochorismatase-like"/>
    <property type="match status" value="1"/>
</dbReference>
<dbReference type="SUPFAM" id="SSF52499">
    <property type="entry name" value="Isochorismatase-like hydrolases"/>
    <property type="match status" value="1"/>
</dbReference>
<evidence type="ECO:0000313" key="1">
    <source>
        <dbReference type="EMBL" id="KTB29039.1"/>
    </source>
</evidence>
<dbReference type="eggNOG" id="ENOG502QSGT">
    <property type="taxonomic scope" value="Eukaryota"/>
</dbReference>
<dbReference type="InterPro" id="IPR053152">
    <property type="entry name" value="Hydrolase_YcaC-like"/>
</dbReference>
<dbReference type="PANTHER" id="PTHR43559">
    <property type="entry name" value="HYDROLASE YCAC-RELATED"/>
    <property type="match status" value="1"/>
</dbReference>
<proteinExistence type="predicted"/>
<dbReference type="AlphaFoldDB" id="A0A0W0EYB9"/>
<comment type="caution">
    <text evidence="1">The sequence shown here is derived from an EMBL/GenBank/DDBJ whole genome shotgun (WGS) entry which is preliminary data.</text>
</comment>
<dbReference type="EMBL" id="LATX01002457">
    <property type="protein sequence ID" value="KTB29039.1"/>
    <property type="molecule type" value="Genomic_DNA"/>
</dbReference>
<organism evidence="1 2">
    <name type="scientific">Moniliophthora roreri</name>
    <name type="common">Frosty pod rot fungus</name>
    <name type="synonym">Monilia roreri</name>
    <dbReference type="NCBI Taxonomy" id="221103"/>
    <lineage>
        <taxon>Eukaryota</taxon>
        <taxon>Fungi</taxon>
        <taxon>Dikarya</taxon>
        <taxon>Basidiomycota</taxon>
        <taxon>Agaricomycotina</taxon>
        <taxon>Agaricomycetes</taxon>
        <taxon>Agaricomycetidae</taxon>
        <taxon>Agaricales</taxon>
        <taxon>Marasmiineae</taxon>
        <taxon>Marasmiaceae</taxon>
        <taxon>Moniliophthora</taxon>
    </lineage>
</organism>